<dbReference type="InterPro" id="IPR013517">
    <property type="entry name" value="FG-GAP"/>
</dbReference>
<dbReference type="SUPFAM" id="SSF69318">
    <property type="entry name" value="Integrin alpha N-terminal domain"/>
    <property type="match status" value="3"/>
</dbReference>
<proteinExistence type="predicted"/>
<keyword evidence="4" id="KW-1185">Reference proteome</keyword>
<evidence type="ECO:0000259" key="2">
    <source>
        <dbReference type="Pfam" id="PF07593"/>
    </source>
</evidence>
<protein>
    <submittedName>
        <fullName evidence="3">VCBS repeat-containing protein</fullName>
    </submittedName>
</protein>
<dbReference type="InterPro" id="IPR027039">
    <property type="entry name" value="Crtac1"/>
</dbReference>
<dbReference type="Proteomes" id="UP001597344">
    <property type="component" value="Unassembled WGS sequence"/>
</dbReference>
<dbReference type="PROSITE" id="PS51257">
    <property type="entry name" value="PROKAR_LIPOPROTEIN"/>
    <property type="match status" value="1"/>
</dbReference>
<organism evidence="3 4">
    <name type="scientific">Aquimarina celericrescens</name>
    <dbReference type="NCBI Taxonomy" id="1964542"/>
    <lineage>
        <taxon>Bacteria</taxon>
        <taxon>Pseudomonadati</taxon>
        <taxon>Bacteroidota</taxon>
        <taxon>Flavobacteriia</taxon>
        <taxon>Flavobacteriales</taxon>
        <taxon>Flavobacteriaceae</taxon>
        <taxon>Aquimarina</taxon>
    </lineage>
</organism>
<dbReference type="EMBL" id="JBHUHY010000002">
    <property type="protein sequence ID" value="MFD2185837.1"/>
    <property type="molecule type" value="Genomic_DNA"/>
</dbReference>
<gene>
    <name evidence="3" type="ORF">ACFSJT_03470</name>
</gene>
<dbReference type="Pfam" id="PF07593">
    <property type="entry name" value="UnbV_ASPIC"/>
    <property type="match status" value="1"/>
</dbReference>
<dbReference type="Pfam" id="PF13517">
    <property type="entry name" value="FG-GAP_3"/>
    <property type="match status" value="6"/>
</dbReference>
<evidence type="ECO:0000313" key="3">
    <source>
        <dbReference type="EMBL" id="MFD2185837.1"/>
    </source>
</evidence>
<reference evidence="4" key="1">
    <citation type="journal article" date="2019" name="Int. J. Syst. Evol. Microbiol.">
        <title>The Global Catalogue of Microorganisms (GCM) 10K type strain sequencing project: providing services to taxonomists for standard genome sequencing and annotation.</title>
        <authorList>
            <consortium name="The Broad Institute Genomics Platform"/>
            <consortium name="The Broad Institute Genome Sequencing Center for Infectious Disease"/>
            <person name="Wu L."/>
            <person name="Ma J."/>
        </authorList>
    </citation>
    <scope>NUCLEOTIDE SEQUENCE [LARGE SCALE GENOMIC DNA]</scope>
    <source>
        <strain evidence="4">DT92</strain>
    </source>
</reference>
<evidence type="ECO:0000256" key="1">
    <source>
        <dbReference type="ARBA" id="ARBA00022729"/>
    </source>
</evidence>
<sequence length="1105" mass="124868">MLNRIYILFITVVLLGCNNEKKDNHESITLTQKKIFEKLPESHTKVDFKNTVTETLYFNFLNYSYIYNGGGIAVGDINNDGLEDLYFGSNQESNKLYLNKGDFVFEDITTKTNVTDDSGWTTGVSMIDINADGWLDIYVCKSGSLQNEGLRKNKLYINQKNGTFLEQAKAYGLDSKAYSTQAYYFDFDKDGDLDIYLVNHRPDFNNNVAIDLKIQLDFRQDSTDQLFENINGTFKDITTTSGILNKAWGLSAAIGDFNEDGWPDIYVANDFLEPDFLYINNQDGTFTDRILEIFDHIPANSMGSDYADINNDLRPDLITLDMLADDHQRSKENMATMSTENFNYLVNLGYHHQYMSNMLQLNLGNGVYSEIGQVSGIAKTDWSWAPLIADFNNDGLNDLFVTNGIQHDLSNQDFRNQMKDNIRNRKKVTLEQAISMMPSSKLQNKMFANQGDHTFLPKSENWGLSEKVNSNGVVYSDLDNDGDLDLVLNNQSEVATIYRNNQSNNFISITIKGQHHNPNGIGVNVTVYTKSSHQVKELYTSRGFQSSVTNKIHFGLGKTNRIDSILIQWPKGNISKFNNIPANQNLVIDYPNNKNDFISAIKKQSQFLSVHDASKFGINYKNYEQPFDDYALQLLLPQKQSEKGAALAVADVNKDGRDDFFVGNGKGVSATLNIQNEDGSFRLSSREAFQNDSDYEDKKAIFFDMDNDNDLDLYVTSGSYEDVINSSLLQDRIYENDGKGNFKRTNVLPKILSNSNAIAAADVDQDGDQDLFVGGGIIPGKYPLSFPSFLLKNNNGTFTKMANKDIVGFDTLKIVNDAVFSDYDQDGDQDLLVVGEWMSIHIFENNDGSFKKSEIPELHNYKGWYFKIHPSDLDQDGDTDYLIGNLGQNNKFHPNQEKPLHIYAKDFDDNDSFDVILSKESKGGLLLPIRGKECSSEQIPELAQKFKTYREFASASLRDIYGDKDLKEATHYIVTDFSSMVMINNGNGTFDIQELPKAAQFGPTTDFLVADFNADGNKDIFGIGSLYEAEVETIRYDAAKGYFIFGNGVKDQIASSLKLPNVLNRLQTKAMEFIKINGKEYIILLSKNDRLKFIEWNFNKENPNK</sequence>
<dbReference type="Gene3D" id="2.130.10.130">
    <property type="entry name" value="Integrin alpha, N-terminal"/>
    <property type="match status" value="3"/>
</dbReference>
<dbReference type="PANTHER" id="PTHR16026:SF0">
    <property type="entry name" value="CARTILAGE ACIDIC PROTEIN 1"/>
    <property type="match status" value="1"/>
</dbReference>
<feature type="domain" description="ASPIC/UnbV" evidence="2">
    <location>
        <begin position="520"/>
        <end position="586"/>
    </location>
</feature>
<dbReference type="InterPro" id="IPR028994">
    <property type="entry name" value="Integrin_alpha_N"/>
</dbReference>
<name>A0ABW5AV69_9FLAO</name>
<comment type="caution">
    <text evidence="3">The sequence shown here is derived from an EMBL/GenBank/DDBJ whole genome shotgun (WGS) entry which is preliminary data.</text>
</comment>
<accession>A0ABW5AV69</accession>
<dbReference type="InterPro" id="IPR011519">
    <property type="entry name" value="UnbV_ASPIC"/>
</dbReference>
<dbReference type="PANTHER" id="PTHR16026">
    <property type="entry name" value="CARTILAGE ACIDIC PROTEIN 1"/>
    <property type="match status" value="1"/>
</dbReference>
<keyword evidence="1" id="KW-0732">Signal</keyword>
<evidence type="ECO:0000313" key="4">
    <source>
        <dbReference type="Proteomes" id="UP001597344"/>
    </source>
</evidence>
<dbReference type="RefSeq" id="WP_378318805.1">
    <property type="nucleotide sequence ID" value="NZ_JBHUHY010000002.1"/>
</dbReference>